<keyword evidence="2" id="KW-1185">Reference proteome</keyword>
<evidence type="ECO:0000313" key="1">
    <source>
        <dbReference type="EMBL" id="SZX68878.1"/>
    </source>
</evidence>
<organism evidence="1 2">
    <name type="scientific">Tetradesmus obliquus</name>
    <name type="common">Green alga</name>
    <name type="synonym">Acutodesmus obliquus</name>
    <dbReference type="NCBI Taxonomy" id="3088"/>
    <lineage>
        <taxon>Eukaryota</taxon>
        <taxon>Viridiplantae</taxon>
        <taxon>Chlorophyta</taxon>
        <taxon>core chlorophytes</taxon>
        <taxon>Chlorophyceae</taxon>
        <taxon>CS clade</taxon>
        <taxon>Sphaeropleales</taxon>
        <taxon>Scenedesmaceae</taxon>
        <taxon>Tetradesmus</taxon>
    </lineage>
</organism>
<reference evidence="1 2" key="1">
    <citation type="submission" date="2016-10" db="EMBL/GenBank/DDBJ databases">
        <authorList>
            <person name="Cai Z."/>
        </authorList>
    </citation>
    <scope>NUCLEOTIDE SEQUENCE [LARGE SCALE GENOMIC DNA]</scope>
</reference>
<proteinExistence type="predicted"/>
<dbReference type="EMBL" id="FNXT01000885">
    <property type="protein sequence ID" value="SZX68878.1"/>
    <property type="molecule type" value="Genomic_DNA"/>
</dbReference>
<name>A0A383VTQ1_TETOB</name>
<sequence>MLDTCSVRSWRSACLLLRVCWDTMPGLRPLYEEFPERFEDARKRLSRSSPKDAEVLSEVLVRMAAFWTCKQQRKPFTQQPEWLAAVKKDPAAAAALLDEHLGLAAGGSSSSSSSSKRSIAVARMLKQIGGSEYSRQIMRCEQFTTGHSNLIVELPSTMWHRLCFEHIPVVTKQRNGDQAHGGLCHN</sequence>
<dbReference type="AlphaFoldDB" id="A0A383VTQ1"/>
<dbReference type="Proteomes" id="UP000256970">
    <property type="component" value="Unassembled WGS sequence"/>
</dbReference>
<evidence type="ECO:0000313" key="2">
    <source>
        <dbReference type="Proteomes" id="UP000256970"/>
    </source>
</evidence>
<protein>
    <submittedName>
        <fullName evidence="1">Uncharacterized protein</fullName>
    </submittedName>
</protein>
<accession>A0A383VTQ1</accession>
<gene>
    <name evidence="1" type="ORF">BQ4739_LOCUS9194</name>
</gene>